<feature type="region of interest" description="Disordered" evidence="2">
    <location>
        <begin position="72"/>
        <end position="133"/>
    </location>
</feature>
<dbReference type="Pfam" id="PF13499">
    <property type="entry name" value="EF-hand_7"/>
    <property type="match status" value="1"/>
</dbReference>
<dbReference type="PROSITE" id="PS00018">
    <property type="entry name" value="EF_HAND_1"/>
    <property type="match status" value="1"/>
</dbReference>
<proteinExistence type="predicted"/>
<accession>A0A448XI69</accession>
<dbReference type="SUPFAM" id="SSF47473">
    <property type="entry name" value="EF-hand"/>
    <property type="match status" value="1"/>
</dbReference>
<gene>
    <name evidence="4" type="ORF">PXEA_LOCUS30542</name>
</gene>
<protein>
    <recommendedName>
        <fullName evidence="3">EF-hand domain-containing protein</fullName>
    </recommendedName>
</protein>
<dbReference type="EMBL" id="CAAALY010254007">
    <property type="protein sequence ID" value="VEL37102.1"/>
    <property type="molecule type" value="Genomic_DNA"/>
</dbReference>
<keyword evidence="1" id="KW-0106">Calcium</keyword>
<evidence type="ECO:0000256" key="1">
    <source>
        <dbReference type="ARBA" id="ARBA00022837"/>
    </source>
</evidence>
<dbReference type="Gene3D" id="1.10.238.10">
    <property type="entry name" value="EF-hand"/>
    <property type="match status" value="1"/>
</dbReference>
<dbReference type="OrthoDB" id="6275914at2759"/>
<comment type="caution">
    <text evidence="4">The sequence shown here is derived from an EMBL/GenBank/DDBJ whole genome shotgun (WGS) entry which is preliminary data.</text>
</comment>
<organism evidence="4 5">
    <name type="scientific">Protopolystoma xenopodis</name>
    <dbReference type="NCBI Taxonomy" id="117903"/>
    <lineage>
        <taxon>Eukaryota</taxon>
        <taxon>Metazoa</taxon>
        <taxon>Spiralia</taxon>
        <taxon>Lophotrochozoa</taxon>
        <taxon>Platyhelminthes</taxon>
        <taxon>Monogenea</taxon>
        <taxon>Polyopisthocotylea</taxon>
        <taxon>Polystomatidea</taxon>
        <taxon>Polystomatidae</taxon>
        <taxon>Protopolystoma</taxon>
    </lineage>
</organism>
<dbReference type="GO" id="GO:0005509">
    <property type="term" value="F:calcium ion binding"/>
    <property type="evidence" value="ECO:0007669"/>
    <property type="project" value="InterPro"/>
</dbReference>
<dbReference type="AlphaFoldDB" id="A0A448XI69"/>
<dbReference type="PROSITE" id="PS50222">
    <property type="entry name" value="EF_HAND_2"/>
    <property type="match status" value="1"/>
</dbReference>
<evidence type="ECO:0000259" key="3">
    <source>
        <dbReference type="PROSITE" id="PS50222"/>
    </source>
</evidence>
<dbReference type="InterPro" id="IPR018247">
    <property type="entry name" value="EF_Hand_1_Ca_BS"/>
</dbReference>
<keyword evidence="5" id="KW-1185">Reference proteome</keyword>
<dbReference type="Proteomes" id="UP000784294">
    <property type="component" value="Unassembled WGS sequence"/>
</dbReference>
<reference evidence="4" key="1">
    <citation type="submission" date="2018-11" db="EMBL/GenBank/DDBJ databases">
        <authorList>
            <consortium name="Pathogen Informatics"/>
        </authorList>
    </citation>
    <scope>NUCLEOTIDE SEQUENCE</scope>
</reference>
<evidence type="ECO:0000313" key="5">
    <source>
        <dbReference type="Proteomes" id="UP000784294"/>
    </source>
</evidence>
<feature type="compositionally biased region" description="Polar residues" evidence="2">
    <location>
        <begin position="101"/>
        <end position="118"/>
    </location>
</feature>
<dbReference type="SMART" id="SM00054">
    <property type="entry name" value="EFh"/>
    <property type="match status" value="2"/>
</dbReference>
<evidence type="ECO:0000313" key="4">
    <source>
        <dbReference type="EMBL" id="VEL37102.1"/>
    </source>
</evidence>
<evidence type="ECO:0000256" key="2">
    <source>
        <dbReference type="SAM" id="MobiDB-lite"/>
    </source>
</evidence>
<sequence length="133" mass="14767">MSEFQRAFFEIDTDASGSITVEELRAYMEKMHYRETFVTKWVQLFDPEKTGEITYESYCSTLGLIPATRHSISAQGAPDTPQAQSPNLASSLSSQQGLGLETQSCPTTLSAAQMNTNARFGPMEQMTTTPKER</sequence>
<dbReference type="CDD" id="cd00051">
    <property type="entry name" value="EFh"/>
    <property type="match status" value="1"/>
</dbReference>
<dbReference type="InterPro" id="IPR011992">
    <property type="entry name" value="EF-hand-dom_pair"/>
</dbReference>
<feature type="compositionally biased region" description="Low complexity" evidence="2">
    <location>
        <begin position="88"/>
        <end position="100"/>
    </location>
</feature>
<dbReference type="InterPro" id="IPR002048">
    <property type="entry name" value="EF_hand_dom"/>
</dbReference>
<name>A0A448XI69_9PLAT</name>
<feature type="domain" description="EF-hand" evidence="3">
    <location>
        <begin position="1"/>
        <end position="34"/>
    </location>
</feature>